<organism evidence="2 3">
    <name type="scientific">Hirundo rustica rustica</name>
    <dbReference type="NCBI Taxonomy" id="333673"/>
    <lineage>
        <taxon>Eukaryota</taxon>
        <taxon>Metazoa</taxon>
        <taxon>Chordata</taxon>
        <taxon>Craniata</taxon>
        <taxon>Vertebrata</taxon>
        <taxon>Euteleostomi</taxon>
        <taxon>Archelosauria</taxon>
        <taxon>Archosauria</taxon>
        <taxon>Dinosauria</taxon>
        <taxon>Saurischia</taxon>
        <taxon>Theropoda</taxon>
        <taxon>Coelurosauria</taxon>
        <taxon>Aves</taxon>
        <taxon>Neognathae</taxon>
        <taxon>Neoaves</taxon>
        <taxon>Telluraves</taxon>
        <taxon>Australaves</taxon>
        <taxon>Passeriformes</taxon>
        <taxon>Sylvioidea</taxon>
        <taxon>Hirundinidae</taxon>
        <taxon>Hirundo</taxon>
    </lineage>
</organism>
<dbReference type="Proteomes" id="UP000269221">
    <property type="component" value="Unassembled WGS sequence"/>
</dbReference>
<feature type="compositionally biased region" description="Basic and acidic residues" evidence="1">
    <location>
        <begin position="1"/>
        <end position="61"/>
    </location>
</feature>
<proteinExistence type="predicted"/>
<evidence type="ECO:0000313" key="3">
    <source>
        <dbReference type="Proteomes" id="UP000269221"/>
    </source>
</evidence>
<accession>A0A3M0J488</accession>
<gene>
    <name evidence="2" type="ORF">DUI87_27702</name>
</gene>
<sequence length="107" mass="12989">MADVKRREEKRREEKRREEKRREEKRREEKRREEKREKRREEERERREEKRREREESRDTLDLPGPKGAPGELERDLGQGMEGQDTGNGFHCQRAGMEGILGINSSQ</sequence>
<dbReference type="AlphaFoldDB" id="A0A3M0J488"/>
<feature type="region of interest" description="Disordered" evidence="1">
    <location>
        <begin position="1"/>
        <end position="107"/>
    </location>
</feature>
<dbReference type="EMBL" id="QRBI01000184">
    <property type="protein sequence ID" value="RMB95592.1"/>
    <property type="molecule type" value="Genomic_DNA"/>
</dbReference>
<protein>
    <submittedName>
        <fullName evidence="2">Uncharacterized protein</fullName>
    </submittedName>
</protein>
<reference evidence="2 3" key="1">
    <citation type="submission" date="2018-07" db="EMBL/GenBank/DDBJ databases">
        <title>A high quality draft genome assembly of the barn swallow (H. rustica rustica).</title>
        <authorList>
            <person name="Formenti G."/>
            <person name="Chiara M."/>
            <person name="Poveda L."/>
            <person name="Francoijs K.-J."/>
            <person name="Bonisoli-Alquati A."/>
            <person name="Canova L."/>
            <person name="Gianfranceschi L."/>
            <person name="Horner D.S."/>
            <person name="Saino N."/>
        </authorList>
    </citation>
    <scope>NUCLEOTIDE SEQUENCE [LARGE SCALE GENOMIC DNA]</scope>
    <source>
        <strain evidence="2">Chelidonia</strain>
        <tissue evidence="2">Blood</tissue>
    </source>
</reference>
<name>A0A3M0J488_HIRRU</name>
<comment type="caution">
    <text evidence="2">The sequence shown here is derived from an EMBL/GenBank/DDBJ whole genome shotgun (WGS) entry which is preliminary data.</text>
</comment>
<evidence type="ECO:0000313" key="2">
    <source>
        <dbReference type="EMBL" id="RMB95592.1"/>
    </source>
</evidence>
<evidence type="ECO:0000256" key="1">
    <source>
        <dbReference type="SAM" id="MobiDB-lite"/>
    </source>
</evidence>
<keyword evidence="3" id="KW-1185">Reference proteome</keyword>